<feature type="compositionally biased region" description="Acidic residues" evidence="17">
    <location>
        <begin position="659"/>
        <end position="670"/>
    </location>
</feature>
<evidence type="ECO:0000256" key="11">
    <source>
        <dbReference type="ARBA" id="ARBA00048329"/>
    </source>
</evidence>
<sequence length="763" mass="85176">PYFYFHCKYIGRNIHECSLGCGRHHHLRCLSLADAALGWRCLEPLADKMSAVVADSTELHNLPPVLATTIDREDLGTSTDKEDTFGQGVLCIQEEGRAAAEALSATELEVAYREAGGATAGGWLDGLLGCLRPVWSILHKTDDRQGPGDSWEIPFEAIGQLQFVGSGAQGAVFVGQLHDETVAVKKVTSLAETEIRHLRKLNHPNIVAFKGVCTQEPCFCIVMEYCPYGQLYDALKNGRIIPPATVVEWSKHIASGMNYLHSRSIIHRDLKSPNILISYNDVLKISDFGTCRQWSERSTKMSFAGTVAWMAPEVIRNEPCSEKVDIWSYGVVMWELLNCETPYKDVDSNAIIWGVGNNSLHLPVPATCPDGFRLLMRQCWSTKPRNRPSFRHILMHLDIAAVEILSTPKESYFAAQAGWKEEIRRYMLSICQDGQPQGEQELIRRRREELRHAQDIRLHYERKLERTNNLYMEFTACLLQLEQREREIIRREQSLEIGSGNRPYKKHIVRPLIKAQEQFGKKRSYRLPSDPPRNNVLATASGPIATALAVVEKSPEPMEQVAGLPSSKGRSRRGTHRRSGSSSSCCRMVDSETQTDAVQLSPQSEEEKDLNSNQAPARLVLQQTTSILEDCPARPLCNKRPMSDSDESPTCPPQQDLTTSEEEGEVDDEYTAQQGPMRQAVSGQSISTLSSEGNLSEEEGNTSECSSCQPAELLSSLSNPDDCGPHRIPGIHLKRNPLPTISDTHSQTSRVNSKMGLTETTVW</sequence>
<proteinExistence type="evidence at transcript level"/>
<evidence type="ECO:0000256" key="15">
    <source>
        <dbReference type="PIRSR" id="PIRSR038165-50"/>
    </source>
</evidence>
<dbReference type="InterPro" id="IPR001245">
    <property type="entry name" value="Ser-Thr/Tyr_kinase_cat_dom"/>
</dbReference>
<feature type="domain" description="Protein kinase" evidence="18">
    <location>
        <begin position="158"/>
        <end position="399"/>
    </location>
</feature>
<dbReference type="GO" id="GO:0006950">
    <property type="term" value="P:response to stress"/>
    <property type="evidence" value="ECO:0007669"/>
    <property type="project" value="UniProtKB-ARBA"/>
</dbReference>
<dbReference type="InterPro" id="IPR051681">
    <property type="entry name" value="Ser/Thr_Kinases-Pseudokinases"/>
</dbReference>
<evidence type="ECO:0000256" key="10">
    <source>
        <dbReference type="ARBA" id="ARBA00047559"/>
    </source>
</evidence>
<evidence type="ECO:0000256" key="9">
    <source>
        <dbReference type="ARBA" id="ARBA00022840"/>
    </source>
</evidence>
<feature type="active site" description="Proton acceptor" evidence="15">
    <location>
        <position position="269"/>
    </location>
</feature>
<evidence type="ECO:0000256" key="6">
    <source>
        <dbReference type="ARBA" id="ARBA00022679"/>
    </source>
</evidence>
<comment type="catalytic activity">
    <reaction evidence="10">
        <text>L-threonyl-[protein] + ATP = O-phospho-L-threonyl-[protein] + ADP + H(+)</text>
        <dbReference type="Rhea" id="RHEA:46608"/>
        <dbReference type="Rhea" id="RHEA-COMP:11060"/>
        <dbReference type="Rhea" id="RHEA-COMP:11605"/>
        <dbReference type="ChEBI" id="CHEBI:15378"/>
        <dbReference type="ChEBI" id="CHEBI:30013"/>
        <dbReference type="ChEBI" id="CHEBI:30616"/>
        <dbReference type="ChEBI" id="CHEBI:61977"/>
        <dbReference type="ChEBI" id="CHEBI:456216"/>
        <dbReference type="EC" id="2.7.11.25"/>
    </reaction>
</comment>
<dbReference type="FunFam" id="1.10.510.10:FF:000087">
    <property type="entry name" value="Mitogen-activated protein kinase kinase kinase 12"/>
    <property type="match status" value="1"/>
</dbReference>
<feature type="compositionally biased region" description="Polar residues" evidence="17">
    <location>
        <begin position="671"/>
        <end position="686"/>
    </location>
</feature>
<evidence type="ECO:0000256" key="16">
    <source>
        <dbReference type="PIRSR" id="PIRSR038165-51"/>
    </source>
</evidence>
<feature type="compositionally biased region" description="Polar residues" evidence="17">
    <location>
        <begin position="591"/>
        <end position="603"/>
    </location>
</feature>
<comment type="similarity">
    <text evidence="2">Belongs to the protein kinase superfamily. STE Ser/Thr protein kinase family. MAP kinase kinase kinase subfamily.</text>
</comment>
<dbReference type="InterPro" id="IPR000719">
    <property type="entry name" value="Prot_kinase_dom"/>
</dbReference>
<dbReference type="InterPro" id="IPR008271">
    <property type="entry name" value="Ser/Thr_kinase_AS"/>
</dbReference>
<dbReference type="SMART" id="SM00220">
    <property type="entry name" value="S_TKc"/>
    <property type="match status" value="1"/>
</dbReference>
<dbReference type="AlphaFoldDB" id="L7MFP1"/>
<dbReference type="PIRSF" id="PIRSF038165">
    <property type="entry name" value="MAPKKK12_MAPKKK13"/>
    <property type="match status" value="1"/>
</dbReference>
<dbReference type="InterPro" id="IPR017419">
    <property type="entry name" value="MAP3K12_MAP3K13"/>
</dbReference>
<dbReference type="GO" id="GO:0004709">
    <property type="term" value="F:MAP kinase kinase kinase activity"/>
    <property type="evidence" value="ECO:0007669"/>
    <property type="project" value="UniProtKB-EC"/>
</dbReference>
<accession>L7MFP1</accession>
<evidence type="ECO:0000256" key="17">
    <source>
        <dbReference type="SAM" id="MobiDB-lite"/>
    </source>
</evidence>
<feature type="non-terminal residue" evidence="19">
    <location>
        <position position="1"/>
    </location>
</feature>
<feature type="binding site" evidence="16">
    <location>
        <begin position="164"/>
        <end position="172"/>
    </location>
    <ligand>
        <name>ATP</name>
        <dbReference type="ChEBI" id="CHEBI:30616"/>
    </ligand>
</feature>
<dbReference type="EC" id="2.7.11.25" evidence="3"/>
<dbReference type="GO" id="GO:0005524">
    <property type="term" value="F:ATP binding"/>
    <property type="evidence" value="ECO:0007669"/>
    <property type="project" value="UniProtKB-KW"/>
</dbReference>
<organism evidence="19">
    <name type="scientific">Rhipicephalus pulchellus</name>
    <name type="common">Yellow backed tick</name>
    <name type="synonym">Dermacentor pulchellus</name>
    <dbReference type="NCBI Taxonomy" id="72859"/>
    <lineage>
        <taxon>Eukaryota</taxon>
        <taxon>Metazoa</taxon>
        <taxon>Ecdysozoa</taxon>
        <taxon>Arthropoda</taxon>
        <taxon>Chelicerata</taxon>
        <taxon>Arachnida</taxon>
        <taxon>Acari</taxon>
        <taxon>Parasitiformes</taxon>
        <taxon>Ixodida</taxon>
        <taxon>Ixodoidea</taxon>
        <taxon>Ixodidae</taxon>
        <taxon>Rhipicephalinae</taxon>
        <taxon>Rhipicephalus</taxon>
        <taxon>Rhipicephalus</taxon>
    </lineage>
</organism>
<evidence type="ECO:0000256" key="14">
    <source>
        <dbReference type="ARBA" id="ARBA00080806"/>
    </source>
</evidence>
<feature type="region of interest" description="Disordered" evidence="17">
    <location>
        <begin position="554"/>
        <end position="615"/>
    </location>
</feature>
<keyword evidence="9 16" id="KW-0067">ATP-binding</keyword>
<keyword evidence="8" id="KW-0418">Kinase</keyword>
<protein>
    <recommendedName>
        <fullName evidence="12">Mitogen-activated protein kinase kinase kinase dlk-1</fullName>
        <ecNumber evidence="3">2.7.11.25</ecNumber>
    </recommendedName>
    <alternativeName>
        <fullName evidence="14">DAP kinase-like kinase</fullName>
    </alternativeName>
    <alternativeName>
        <fullName evidence="13">Death-associated protein kinase-like kinase</fullName>
    </alternativeName>
</protein>
<feature type="binding site" evidence="16">
    <location>
        <position position="185"/>
    </location>
    <ligand>
        <name>ATP</name>
        <dbReference type="ChEBI" id="CHEBI:30616"/>
    </ligand>
</feature>
<dbReference type="CDD" id="cd14059">
    <property type="entry name" value="STKc_MAP3K12_13"/>
    <property type="match status" value="1"/>
</dbReference>
<reference evidence="19" key="2">
    <citation type="journal article" date="2015" name="J. Proteomics">
        <title>Sexual differences in the sialomes of the zebra tick, Rhipicephalus pulchellus.</title>
        <authorList>
            <person name="Tan A.W."/>
            <person name="Francischetti I.M."/>
            <person name="Slovak M."/>
            <person name="Kini R.M."/>
            <person name="Ribeiro J.M."/>
        </authorList>
    </citation>
    <scope>NUCLEOTIDE SEQUENCE</scope>
    <source>
        <tissue evidence="19">Salivary gland</tissue>
    </source>
</reference>
<evidence type="ECO:0000256" key="4">
    <source>
        <dbReference type="ARBA" id="ARBA00022490"/>
    </source>
</evidence>
<feature type="compositionally biased region" description="Polar residues" evidence="17">
    <location>
        <begin position="739"/>
        <end position="752"/>
    </location>
</feature>
<evidence type="ECO:0000256" key="3">
    <source>
        <dbReference type="ARBA" id="ARBA00012406"/>
    </source>
</evidence>
<keyword evidence="6" id="KW-0808">Transferase</keyword>
<evidence type="ECO:0000313" key="19">
    <source>
        <dbReference type="EMBL" id="JAA63031.1"/>
    </source>
</evidence>
<dbReference type="Gene3D" id="3.30.200.20">
    <property type="entry name" value="Phosphorylase Kinase, domain 1"/>
    <property type="match status" value="1"/>
</dbReference>
<evidence type="ECO:0000256" key="13">
    <source>
        <dbReference type="ARBA" id="ARBA00077446"/>
    </source>
</evidence>
<evidence type="ECO:0000256" key="12">
    <source>
        <dbReference type="ARBA" id="ARBA00074193"/>
    </source>
</evidence>
<dbReference type="Pfam" id="PF07714">
    <property type="entry name" value="PK_Tyr_Ser-Thr"/>
    <property type="match status" value="1"/>
</dbReference>
<dbReference type="PROSITE" id="PS00108">
    <property type="entry name" value="PROTEIN_KINASE_ST"/>
    <property type="match status" value="1"/>
</dbReference>
<evidence type="ECO:0000259" key="18">
    <source>
        <dbReference type="PROSITE" id="PS50011"/>
    </source>
</evidence>
<feature type="region of interest" description="Disordered" evidence="17">
    <location>
        <begin position="632"/>
        <end position="763"/>
    </location>
</feature>
<reference evidence="19" key="1">
    <citation type="submission" date="2012-11" db="EMBL/GenBank/DDBJ databases">
        <authorList>
            <person name="Lucero-Rivera Y.E."/>
            <person name="Tovar-Ramirez D."/>
        </authorList>
    </citation>
    <scope>NUCLEOTIDE SEQUENCE</scope>
    <source>
        <tissue evidence="19">Salivary gland</tissue>
    </source>
</reference>
<dbReference type="PANTHER" id="PTHR44329">
    <property type="entry name" value="SERINE/THREONINE-PROTEIN KINASE TNNI3K-RELATED"/>
    <property type="match status" value="1"/>
</dbReference>
<dbReference type="Gene3D" id="1.10.510.10">
    <property type="entry name" value="Transferase(Phosphotransferase) domain 1"/>
    <property type="match status" value="1"/>
</dbReference>
<dbReference type="PANTHER" id="PTHR44329:SF304">
    <property type="entry name" value="MITOGEN-ACTIVATED PROTEIN KINASE KINASE KINASE 13-LIKE ISOFORM X1"/>
    <property type="match status" value="1"/>
</dbReference>
<feature type="compositionally biased region" description="Basic residues" evidence="17">
    <location>
        <begin position="569"/>
        <end position="579"/>
    </location>
</feature>
<comment type="catalytic activity">
    <reaction evidence="11">
        <text>L-seryl-[protein] + ATP = O-phospho-L-seryl-[protein] + ADP + H(+)</text>
        <dbReference type="Rhea" id="RHEA:17989"/>
        <dbReference type="Rhea" id="RHEA-COMP:9863"/>
        <dbReference type="Rhea" id="RHEA-COMP:11604"/>
        <dbReference type="ChEBI" id="CHEBI:15378"/>
        <dbReference type="ChEBI" id="CHEBI:29999"/>
        <dbReference type="ChEBI" id="CHEBI:30616"/>
        <dbReference type="ChEBI" id="CHEBI:83421"/>
        <dbReference type="ChEBI" id="CHEBI:456216"/>
        <dbReference type="EC" id="2.7.11.25"/>
    </reaction>
</comment>
<evidence type="ECO:0000256" key="7">
    <source>
        <dbReference type="ARBA" id="ARBA00022741"/>
    </source>
</evidence>
<feature type="compositionally biased region" description="Polar residues" evidence="17">
    <location>
        <begin position="705"/>
        <end position="719"/>
    </location>
</feature>
<keyword evidence="7 16" id="KW-0547">Nucleotide-binding</keyword>
<dbReference type="PRINTS" id="PR00109">
    <property type="entry name" value="TYRKINASE"/>
</dbReference>
<dbReference type="InterPro" id="IPR011009">
    <property type="entry name" value="Kinase-like_dom_sf"/>
</dbReference>
<keyword evidence="4" id="KW-0963">Cytoplasm</keyword>
<name>L7MFP1_RHIPC</name>
<evidence type="ECO:0000256" key="8">
    <source>
        <dbReference type="ARBA" id="ARBA00022777"/>
    </source>
</evidence>
<evidence type="ECO:0000256" key="2">
    <source>
        <dbReference type="ARBA" id="ARBA00006529"/>
    </source>
</evidence>
<evidence type="ECO:0000256" key="5">
    <source>
        <dbReference type="ARBA" id="ARBA00022527"/>
    </source>
</evidence>
<dbReference type="EMBL" id="GACK01002003">
    <property type="protein sequence ID" value="JAA63031.1"/>
    <property type="molecule type" value="mRNA"/>
</dbReference>
<evidence type="ECO:0000256" key="1">
    <source>
        <dbReference type="ARBA" id="ARBA00004496"/>
    </source>
</evidence>
<dbReference type="SUPFAM" id="SSF56112">
    <property type="entry name" value="Protein kinase-like (PK-like)"/>
    <property type="match status" value="1"/>
</dbReference>
<keyword evidence="5" id="KW-0723">Serine/threonine-protein kinase</keyword>
<dbReference type="GO" id="GO:0005737">
    <property type="term" value="C:cytoplasm"/>
    <property type="evidence" value="ECO:0007669"/>
    <property type="project" value="UniProtKB-SubCell"/>
</dbReference>
<dbReference type="PROSITE" id="PS50011">
    <property type="entry name" value="PROTEIN_KINASE_DOM"/>
    <property type="match status" value="1"/>
</dbReference>
<comment type="subcellular location">
    <subcellularLocation>
        <location evidence="1">Cytoplasm</location>
    </subcellularLocation>
</comment>